<accession>A0A914CAM2</accession>
<dbReference type="AlphaFoldDB" id="A0A914CAM2"/>
<reference evidence="3" key="1">
    <citation type="submission" date="2022-11" db="UniProtKB">
        <authorList>
            <consortium name="WormBaseParasite"/>
        </authorList>
    </citation>
    <scope>IDENTIFICATION</scope>
</reference>
<keyword evidence="2" id="KW-1185">Reference proteome</keyword>
<organism evidence="2 3">
    <name type="scientific">Acrobeloides nanus</name>
    <dbReference type="NCBI Taxonomy" id="290746"/>
    <lineage>
        <taxon>Eukaryota</taxon>
        <taxon>Metazoa</taxon>
        <taxon>Ecdysozoa</taxon>
        <taxon>Nematoda</taxon>
        <taxon>Chromadorea</taxon>
        <taxon>Rhabditida</taxon>
        <taxon>Tylenchina</taxon>
        <taxon>Cephalobomorpha</taxon>
        <taxon>Cephaloboidea</taxon>
        <taxon>Cephalobidae</taxon>
        <taxon>Acrobeloides</taxon>
    </lineage>
</organism>
<evidence type="ECO:0000256" key="1">
    <source>
        <dbReference type="SAM" id="Coils"/>
    </source>
</evidence>
<keyword evidence="1" id="KW-0175">Coiled coil</keyword>
<proteinExistence type="predicted"/>
<evidence type="ECO:0000313" key="3">
    <source>
        <dbReference type="WBParaSite" id="ACRNAN_Path_716.g2706.t1"/>
    </source>
</evidence>
<feature type="coiled-coil region" evidence="1">
    <location>
        <begin position="82"/>
        <end position="144"/>
    </location>
</feature>
<protein>
    <submittedName>
        <fullName evidence="3">Uncharacterized protein</fullName>
    </submittedName>
</protein>
<dbReference type="WBParaSite" id="ACRNAN_Path_716.g2706.t1">
    <property type="protein sequence ID" value="ACRNAN_Path_716.g2706.t1"/>
    <property type="gene ID" value="ACRNAN_Path_716.g2706"/>
</dbReference>
<name>A0A914CAM2_9BILA</name>
<evidence type="ECO:0000313" key="2">
    <source>
        <dbReference type="Proteomes" id="UP000887540"/>
    </source>
</evidence>
<dbReference type="Proteomes" id="UP000887540">
    <property type="component" value="Unplaced"/>
</dbReference>
<sequence>MSRHTTAKFLEKTRRSTEIVNEATKFAYSKIQKWIDYTSELQEQAELFERQITTPISKPSNLMLDGLLDLDEVIYRAFEKFSLKNIQQMAEARNKYNELERRREEAKKAEDELQYRLNEKRQEMENEIRKIDEELAELEALCNALGCHHIDAIVSINGSR</sequence>